<evidence type="ECO:0000313" key="1">
    <source>
        <dbReference type="EMBL" id="GAH96218.1"/>
    </source>
</evidence>
<dbReference type="EMBL" id="BARV01002796">
    <property type="protein sequence ID" value="GAH96218.1"/>
    <property type="molecule type" value="Genomic_DNA"/>
</dbReference>
<protein>
    <submittedName>
        <fullName evidence="1">Uncharacterized protein</fullName>
    </submittedName>
</protein>
<name>X1LQ02_9ZZZZ</name>
<reference evidence="1" key="1">
    <citation type="journal article" date="2014" name="Front. Microbiol.">
        <title>High frequency of phylogenetically diverse reductive dehalogenase-homologous genes in deep subseafloor sedimentary metagenomes.</title>
        <authorList>
            <person name="Kawai M."/>
            <person name="Futagami T."/>
            <person name="Toyoda A."/>
            <person name="Takaki Y."/>
            <person name="Nishi S."/>
            <person name="Hori S."/>
            <person name="Arai W."/>
            <person name="Tsubouchi T."/>
            <person name="Morono Y."/>
            <person name="Uchiyama I."/>
            <person name="Ito T."/>
            <person name="Fujiyama A."/>
            <person name="Inagaki F."/>
            <person name="Takami H."/>
        </authorList>
    </citation>
    <scope>NUCLEOTIDE SEQUENCE</scope>
    <source>
        <strain evidence="1">Expedition CK06-06</strain>
    </source>
</reference>
<feature type="non-terminal residue" evidence="1">
    <location>
        <position position="1"/>
    </location>
</feature>
<accession>X1LQ02</accession>
<gene>
    <name evidence="1" type="ORF">S06H3_07016</name>
</gene>
<proteinExistence type="predicted"/>
<sequence length="71" mass="8235">EFFRFNARIAYTLDELVKVLASIGRKLPAEDVERTLLSLEYGGGIESREIDGVPYYRLRRVLGFTPMKKLR</sequence>
<comment type="caution">
    <text evidence="1">The sequence shown here is derived from an EMBL/GenBank/DDBJ whole genome shotgun (WGS) entry which is preliminary data.</text>
</comment>
<dbReference type="AlphaFoldDB" id="X1LQ02"/>
<organism evidence="1">
    <name type="scientific">marine sediment metagenome</name>
    <dbReference type="NCBI Taxonomy" id="412755"/>
    <lineage>
        <taxon>unclassified sequences</taxon>
        <taxon>metagenomes</taxon>
        <taxon>ecological metagenomes</taxon>
    </lineage>
</organism>